<feature type="repeat" description="TPR" evidence="7">
    <location>
        <begin position="169"/>
        <end position="202"/>
    </location>
</feature>
<feature type="coiled-coil region" evidence="8">
    <location>
        <begin position="207"/>
        <end position="245"/>
    </location>
</feature>
<dbReference type="InterPro" id="IPR013547">
    <property type="entry name" value="P4H_N"/>
</dbReference>
<dbReference type="InterPro" id="IPR045054">
    <property type="entry name" value="P4HA-like"/>
</dbReference>
<dbReference type="GO" id="GO:0004656">
    <property type="term" value="F:procollagen-proline 4-dioxygenase activity"/>
    <property type="evidence" value="ECO:0007669"/>
    <property type="project" value="InterPro"/>
</dbReference>
<dbReference type="PROSITE" id="PS50005">
    <property type="entry name" value="TPR"/>
    <property type="match status" value="1"/>
</dbReference>
<dbReference type="InterPro" id="IPR011990">
    <property type="entry name" value="TPR-like_helical_dom_sf"/>
</dbReference>
<dbReference type="OrthoDB" id="420380at2759"/>
<sequence length="599" mass="67185">MLITRLRQLSHELTHLHESVMKDKDLHLGHPIGVYKLIQRMAIEWREVDDRVKPNRDLIQIISQYMQQINTIHNYSLSDAVSGVINLVKTYKLDVGLMSTGLIEYMATFGEHKVFTQTDTSNMLTSFDCFTIGRQSYDSQQYMDSIQWLETALMRASIEDSGVSMELRADILKYMSLSYYKLKDYEEAINYMKESMNITVDSDDNHLNELSLELMNISNDYEEEEEETQNANQELDKNIKIHQELCRGIQLLNQTLVSQLKCYHLNTSEIPFLRLTRIKVEEMYKIPDIIVIHEFLSEFEITLMKALSGNNLNRMSVVDKDTGAYIRSDDRLADGSWLKDSQHPLVAAISRRMSAITGLDMSTAEDMNVIRYSVGGYYGHHYDSFHMIPGGPVTGPQRIATWISYLSDVYAGGATVRPQPLSIIFLKLIMGNVWGVNRDMVCSIKCMPSNGHNTPDMTRYGTNEATHSIRAASSVLLMADTNRPIECALITGCVHTVSHASGALTPYWMTISATSISGIVTPATSVRSSSPSFRSVTILSAVKAIDSTYETIMIKLGVPKSRNSGCVDPYTALNSTNGNIAFGLGLTDELPPVLAIIIS</sequence>
<keyword evidence="6" id="KW-0408">Iron</keyword>
<evidence type="ECO:0000256" key="5">
    <source>
        <dbReference type="ARBA" id="ARBA00023002"/>
    </source>
</evidence>
<keyword evidence="4" id="KW-0223">Dioxygenase</keyword>
<dbReference type="Proteomes" id="UP000759131">
    <property type="component" value="Unassembled WGS sequence"/>
</dbReference>
<dbReference type="Gene3D" id="6.10.140.1460">
    <property type="match status" value="1"/>
</dbReference>
<dbReference type="Gene3D" id="1.25.40.10">
    <property type="entry name" value="Tetratricopeptide repeat domain"/>
    <property type="match status" value="1"/>
</dbReference>
<evidence type="ECO:0000259" key="9">
    <source>
        <dbReference type="SMART" id="SM00702"/>
    </source>
</evidence>
<keyword evidence="8" id="KW-0175">Coiled coil</keyword>
<dbReference type="Pfam" id="PF08336">
    <property type="entry name" value="P4Ha_N"/>
    <property type="match status" value="1"/>
</dbReference>
<keyword evidence="5" id="KW-0560">Oxidoreductase</keyword>
<keyword evidence="2" id="KW-0479">Metal-binding</keyword>
<dbReference type="InterPro" id="IPR006620">
    <property type="entry name" value="Pro_4_hyd_alph"/>
</dbReference>
<evidence type="ECO:0000256" key="2">
    <source>
        <dbReference type="ARBA" id="ARBA00022723"/>
    </source>
</evidence>
<protein>
    <recommendedName>
        <fullName evidence="9">Prolyl 4-hydroxylase alpha subunit domain-containing protein</fullName>
    </recommendedName>
</protein>
<evidence type="ECO:0000313" key="10">
    <source>
        <dbReference type="EMBL" id="CAD7624249.1"/>
    </source>
</evidence>
<dbReference type="AlphaFoldDB" id="A0A7R9KJ80"/>
<evidence type="ECO:0000256" key="1">
    <source>
        <dbReference type="ARBA" id="ARBA00001961"/>
    </source>
</evidence>
<proteinExistence type="predicted"/>
<dbReference type="InterPro" id="IPR059068">
    <property type="entry name" value="TPR_P4H"/>
</dbReference>
<accession>A0A7R9KJ80</accession>
<dbReference type="SUPFAM" id="SSF48452">
    <property type="entry name" value="TPR-like"/>
    <property type="match status" value="1"/>
</dbReference>
<keyword evidence="7" id="KW-0802">TPR repeat</keyword>
<dbReference type="GO" id="GO:0005506">
    <property type="term" value="F:iron ion binding"/>
    <property type="evidence" value="ECO:0007669"/>
    <property type="project" value="InterPro"/>
</dbReference>
<dbReference type="InterPro" id="IPR019734">
    <property type="entry name" value="TPR_rpt"/>
</dbReference>
<dbReference type="GO" id="GO:0031418">
    <property type="term" value="F:L-ascorbic acid binding"/>
    <property type="evidence" value="ECO:0007669"/>
    <property type="project" value="UniProtKB-KW"/>
</dbReference>
<dbReference type="PANTHER" id="PTHR10869">
    <property type="entry name" value="PROLYL 4-HYDROXYLASE ALPHA SUBUNIT"/>
    <property type="match status" value="1"/>
</dbReference>
<evidence type="ECO:0000256" key="8">
    <source>
        <dbReference type="SAM" id="Coils"/>
    </source>
</evidence>
<dbReference type="EMBL" id="OC856772">
    <property type="protein sequence ID" value="CAD7624249.1"/>
    <property type="molecule type" value="Genomic_DNA"/>
</dbReference>
<evidence type="ECO:0000256" key="4">
    <source>
        <dbReference type="ARBA" id="ARBA00022964"/>
    </source>
</evidence>
<dbReference type="PANTHER" id="PTHR10869:SF244">
    <property type="entry name" value="PROLYL 4-HYDROXYLASE SUBUNIT ALPHA-2"/>
    <property type="match status" value="1"/>
</dbReference>
<dbReference type="SMART" id="SM00702">
    <property type="entry name" value="P4Hc"/>
    <property type="match status" value="1"/>
</dbReference>
<dbReference type="EMBL" id="CAJPIZ010002197">
    <property type="protein sequence ID" value="CAG2104679.1"/>
    <property type="molecule type" value="Genomic_DNA"/>
</dbReference>
<name>A0A7R9KJ80_9ACAR</name>
<dbReference type="GO" id="GO:0005783">
    <property type="term" value="C:endoplasmic reticulum"/>
    <property type="evidence" value="ECO:0007669"/>
    <property type="project" value="InterPro"/>
</dbReference>
<reference evidence="10" key="1">
    <citation type="submission" date="2020-11" db="EMBL/GenBank/DDBJ databases">
        <authorList>
            <person name="Tran Van P."/>
        </authorList>
    </citation>
    <scope>NUCLEOTIDE SEQUENCE</scope>
</reference>
<organism evidence="10">
    <name type="scientific">Medioppia subpectinata</name>
    <dbReference type="NCBI Taxonomy" id="1979941"/>
    <lineage>
        <taxon>Eukaryota</taxon>
        <taxon>Metazoa</taxon>
        <taxon>Ecdysozoa</taxon>
        <taxon>Arthropoda</taxon>
        <taxon>Chelicerata</taxon>
        <taxon>Arachnida</taxon>
        <taxon>Acari</taxon>
        <taxon>Acariformes</taxon>
        <taxon>Sarcoptiformes</taxon>
        <taxon>Oribatida</taxon>
        <taxon>Brachypylina</taxon>
        <taxon>Oppioidea</taxon>
        <taxon>Oppiidae</taxon>
        <taxon>Medioppia</taxon>
    </lineage>
</organism>
<gene>
    <name evidence="10" type="ORF">OSB1V03_LOCUS4694</name>
</gene>
<evidence type="ECO:0000256" key="3">
    <source>
        <dbReference type="ARBA" id="ARBA00022896"/>
    </source>
</evidence>
<dbReference type="Gene3D" id="2.60.120.620">
    <property type="entry name" value="q2cbj1_9rhob like domain"/>
    <property type="match status" value="1"/>
</dbReference>
<keyword evidence="11" id="KW-1185">Reference proteome</keyword>
<comment type="cofactor">
    <cofactor evidence="1">
        <name>L-ascorbate</name>
        <dbReference type="ChEBI" id="CHEBI:38290"/>
    </cofactor>
</comment>
<keyword evidence="3" id="KW-0847">Vitamin C</keyword>
<evidence type="ECO:0000256" key="6">
    <source>
        <dbReference type="ARBA" id="ARBA00023004"/>
    </source>
</evidence>
<evidence type="ECO:0000256" key="7">
    <source>
        <dbReference type="PROSITE-ProRule" id="PRU00339"/>
    </source>
</evidence>
<dbReference type="Pfam" id="PF23558">
    <property type="entry name" value="TPR_P4H"/>
    <property type="match status" value="1"/>
</dbReference>
<evidence type="ECO:0000313" key="11">
    <source>
        <dbReference type="Proteomes" id="UP000759131"/>
    </source>
</evidence>
<feature type="domain" description="Prolyl 4-hydroxylase alpha subunit" evidence="9">
    <location>
        <begin position="287"/>
        <end position="467"/>
    </location>
</feature>